<dbReference type="PROSITE" id="PS00216">
    <property type="entry name" value="SUGAR_TRANSPORT_1"/>
    <property type="match status" value="1"/>
</dbReference>
<feature type="transmembrane region" description="Helical" evidence="8">
    <location>
        <begin position="408"/>
        <end position="426"/>
    </location>
</feature>
<evidence type="ECO:0000256" key="7">
    <source>
        <dbReference type="SAM" id="MobiDB-lite"/>
    </source>
</evidence>
<evidence type="ECO:0000313" key="10">
    <source>
        <dbReference type="EMBL" id="KAF2165581.1"/>
    </source>
</evidence>
<dbReference type="EMBL" id="ML993599">
    <property type="protein sequence ID" value="KAF2165581.1"/>
    <property type="molecule type" value="Genomic_DNA"/>
</dbReference>
<dbReference type="InterPro" id="IPR003663">
    <property type="entry name" value="Sugar/inositol_transpt"/>
</dbReference>
<proteinExistence type="inferred from homology"/>
<keyword evidence="5 8" id="KW-1133">Transmembrane helix</keyword>
<dbReference type="RefSeq" id="XP_033666470.1">
    <property type="nucleotide sequence ID" value="XM_033810623.1"/>
</dbReference>
<evidence type="ECO:0000256" key="5">
    <source>
        <dbReference type="ARBA" id="ARBA00022989"/>
    </source>
</evidence>
<dbReference type="OrthoDB" id="5296287at2759"/>
<feature type="transmembrane region" description="Helical" evidence="8">
    <location>
        <begin position="468"/>
        <end position="487"/>
    </location>
</feature>
<evidence type="ECO:0000259" key="9">
    <source>
        <dbReference type="PROSITE" id="PS50850"/>
    </source>
</evidence>
<dbReference type="Pfam" id="PF00083">
    <property type="entry name" value="Sugar_tr"/>
    <property type="match status" value="1"/>
</dbReference>
<dbReference type="PRINTS" id="PR00171">
    <property type="entry name" value="SUGRTRNSPORT"/>
</dbReference>
<evidence type="ECO:0000256" key="6">
    <source>
        <dbReference type="ARBA" id="ARBA00023136"/>
    </source>
</evidence>
<dbReference type="InterPro" id="IPR005829">
    <property type="entry name" value="Sugar_transporter_CS"/>
</dbReference>
<evidence type="ECO:0000256" key="8">
    <source>
        <dbReference type="SAM" id="Phobius"/>
    </source>
</evidence>
<dbReference type="SUPFAM" id="SSF103473">
    <property type="entry name" value="MFS general substrate transporter"/>
    <property type="match status" value="1"/>
</dbReference>
<dbReference type="InterPro" id="IPR020846">
    <property type="entry name" value="MFS_dom"/>
</dbReference>
<feature type="region of interest" description="Disordered" evidence="7">
    <location>
        <begin position="519"/>
        <end position="551"/>
    </location>
</feature>
<evidence type="ECO:0000256" key="4">
    <source>
        <dbReference type="ARBA" id="ARBA00022692"/>
    </source>
</evidence>
<keyword evidence="3" id="KW-0813">Transport</keyword>
<keyword evidence="4 8" id="KW-0812">Transmembrane</keyword>
<keyword evidence="11" id="KW-1185">Reference proteome</keyword>
<dbReference type="InterPro" id="IPR036259">
    <property type="entry name" value="MFS_trans_sf"/>
</dbReference>
<dbReference type="Gene3D" id="1.20.1250.20">
    <property type="entry name" value="MFS general substrate transporter like domains"/>
    <property type="match status" value="1"/>
</dbReference>
<reference evidence="10" key="1">
    <citation type="journal article" date="2020" name="Stud. Mycol.">
        <title>101 Dothideomycetes genomes: a test case for predicting lifestyles and emergence of pathogens.</title>
        <authorList>
            <person name="Haridas S."/>
            <person name="Albert R."/>
            <person name="Binder M."/>
            <person name="Bloem J."/>
            <person name="Labutti K."/>
            <person name="Salamov A."/>
            <person name="Andreopoulos B."/>
            <person name="Baker S."/>
            <person name="Barry K."/>
            <person name="Bills G."/>
            <person name="Bluhm B."/>
            <person name="Cannon C."/>
            <person name="Castanera R."/>
            <person name="Culley D."/>
            <person name="Daum C."/>
            <person name="Ezra D."/>
            <person name="Gonzalez J."/>
            <person name="Henrissat B."/>
            <person name="Kuo A."/>
            <person name="Liang C."/>
            <person name="Lipzen A."/>
            <person name="Lutzoni F."/>
            <person name="Magnuson J."/>
            <person name="Mondo S."/>
            <person name="Nolan M."/>
            <person name="Ohm R."/>
            <person name="Pangilinan J."/>
            <person name="Park H.-J."/>
            <person name="Ramirez L."/>
            <person name="Alfaro M."/>
            <person name="Sun H."/>
            <person name="Tritt A."/>
            <person name="Yoshinaga Y."/>
            <person name="Zwiers L.-H."/>
            <person name="Turgeon B."/>
            <person name="Goodwin S."/>
            <person name="Spatafora J."/>
            <person name="Crous P."/>
            <person name="Grigoriev I."/>
        </authorList>
    </citation>
    <scope>NUCLEOTIDE SEQUENCE</scope>
    <source>
        <strain evidence="10">ATCC 36951</strain>
    </source>
</reference>
<feature type="compositionally biased region" description="Basic and acidic residues" evidence="7">
    <location>
        <begin position="526"/>
        <end position="542"/>
    </location>
</feature>
<accession>A0A6A6CEU0</accession>
<dbReference type="GO" id="GO:0005351">
    <property type="term" value="F:carbohydrate:proton symporter activity"/>
    <property type="evidence" value="ECO:0007669"/>
    <property type="project" value="TreeGrafter"/>
</dbReference>
<dbReference type="AlphaFoldDB" id="A0A6A6CEU0"/>
<feature type="transmembrane region" description="Helical" evidence="8">
    <location>
        <begin position="26"/>
        <end position="48"/>
    </location>
</feature>
<dbReference type="PANTHER" id="PTHR48022:SF59">
    <property type="entry name" value="MAJOR FACILITATOR SUPERFAMILY (MFS) PROFILE DOMAIN-CONTAINING PROTEIN"/>
    <property type="match status" value="1"/>
</dbReference>
<evidence type="ECO:0000313" key="11">
    <source>
        <dbReference type="Proteomes" id="UP000799537"/>
    </source>
</evidence>
<feature type="transmembrane region" description="Helical" evidence="8">
    <location>
        <begin position="80"/>
        <end position="98"/>
    </location>
</feature>
<name>A0A6A6CEU0_ZASCE</name>
<keyword evidence="6 8" id="KW-0472">Membrane</keyword>
<sequence length="551" mass="60672">MNFTTSLLRSPIKRYRDSLRKAGPKVVWSPSLLYSAAFFAGTAIPATWDQGSASVLPSLPGFQEQFGISSGSSGSQLRNFISLIYIGYAVGAALSFPVNDWMGRRASFRIYSSIYIVGQLIAILAPNKAAMYASRIVVGIGIGSLANLGPLSIAEIAPPEMRGLLSAWFGIAMSLSLVVSTFMTYGIYLHLPPSRLQYQLVWIVPCVFIFLCCIASFFVCESPRWLELADRSEDALSTLVRLRRLPFDHERVQAEYQQIRSAVQEERVAFHGFRSVSGLGRLNSTVRELFTVSSNVRRLHICLVSYALAQLSGANTITSYFVPILNIAGIAEGNKAEGIMLSGFYAVAKLVFVTLASFVFIDLLGRRRSLFFGATLQGCTDIYMAVYLKVRQDTGVSASASETALAMLFLHAWGYIVGLFIMPYVFGAELWPTRIRSLGGAISGIFHWLFLYAMQVALPSLLDRTHNWGAFVFFASWCLVAILYTHFMIPEVSGLTMEEIEAVFKGSWFNANTVSKRPRTMSGISPKDEDNATGNERADSKSKTVASEGVV</sequence>
<feature type="transmembrane region" description="Helical" evidence="8">
    <location>
        <begin position="303"/>
        <end position="322"/>
    </location>
</feature>
<evidence type="ECO:0000256" key="2">
    <source>
        <dbReference type="ARBA" id="ARBA00010992"/>
    </source>
</evidence>
<feature type="transmembrane region" description="Helical" evidence="8">
    <location>
        <begin position="200"/>
        <end position="220"/>
    </location>
</feature>
<gene>
    <name evidence="10" type="ORF">M409DRAFT_36846</name>
</gene>
<protein>
    <recommendedName>
        <fullName evidence="9">Major facilitator superfamily (MFS) profile domain-containing protein</fullName>
    </recommendedName>
</protein>
<comment type="similarity">
    <text evidence="2">Belongs to the major facilitator superfamily. Sugar transporter (TC 2.A.1.1) family.</text>
</comment>
<feature type="transmembrane region" description="Helical" evidence="8">
    <location>
        <begin position="132"/>
        <end position="153"/>
    </location>
</feature>
<comment type="subcellular location">
    <subcellularLocation>
        <location evidence="1">Membrane</location>
        <topology evidence="1">Multi-pass membrane protein</topology>
    </subcellularLocation>
</comment>
<feature type="transmembrane region" description="Helical" evidence="8">
    <location>
        <begin position="110"/>
        <end position="126"/>
    </location>
</feature>
<dbReference type="PROSITE" id="PS50850">
    <property type="entry name" value="MFS"/>
    <property type="match status" value="1"/>
</dbReference>
<dbReference type="GeneID" id="54563895"/>
<dbReference type="InterPro" id="IPR050360">
    <property type="entry name" value="MFS_Sugar_Transporters"/>
</dbReference>
<evidence type="ECO:0000256" key="3">
    <source>
        <dbReference type="ARBA" id="ARBA00022448"/>
    </source>
</evidence>
<feature type="transmembrane region" description="Helical" evidence="8">
    <location>
        <begin position="342"/>
        <end position="363"/>
    </location>
</feature>
<dbReference type="InterPro" id="IPR005828">
    <property type="entry name" value="MFS_sugar_transport-like"/>
</dbReference>
<feature type="transmembrane region" description="Helical" evidence="8">
    <location>
        <begin position="165"/>
        <end position="188"/>
    </location>
</feature>
<evidence type="ECO:0000256" key="1">
    <source>
        <dbReference type="ARBA" id="ARBA00004141"/>
    </source>
</evidence>
<dbReference type="Proteomes" id="UP000799537">
    <property type="component" value="Unassembled WGS sequence"/>
</dbReference>
<dbReference type="PANTHER" id="PTHR48022">
    <property type="entry name" value="PLASTIDIC GLUCOSE TRANSPORTER 4"/>
    <property type="match status" value="1"/>
</dbReference>
<organism evidence="10 11">
    <name type="scientific">Zasmidium cellare ATCC 36951</name>
    <dbReference type="NCBI Taxonomy" id="1080233"/>
    <lineage>
        <taxon>Eukaryota</taxon>
        <taxon>Fungi</taxon>
        <taxon>Dikarya</taxon>
        <taxon>Ascomycota</taxon>
        <taxon>Pezizomycotina</taxon>
        <taxon>Dothideomycetes</taxon>
        <taxon>Dothideomycetidae</taxon>
        <taxon>Mycosphaerellales</taxon>
        <taxon>Mycosphaerellaceae</taxon>
        <taxon>Zasmidium</taxon>
    </lineage>
</organism>
<feature type="domain" description="Major facilitator superfamily (MFS) profile" evidence="9">
    <location>
        <begin position="29"/>
        <end position="493"/>
    </location>
</feature>
<feature type="transmembrane region" description="Helical" evidence="8">
    <location>
        <begin position="438"/>
        <end position="462"/>
    </location>
</feature>
<feature type="transmembrane region" description="Helical" evidence="8">
    <location>
        <begin position="370"/>
        <end position="388"/>
    </location>
</feature>
<dbReference type="GO" id="GO:0016020">
    <property type="term" value="C:membrane"/>
    <property type="evidence" value="ECO:0007669"/>
    <property type="project" value="UniProtKB-SubCell"/>
</dbReference>